<dbReference type="EMBL" id="DRLD01000156">
    <property type="protein sequence ID" value="HED10149.1"/>
    <property type="molecule type" value="Genomic_DNA"/>
</dbReference>
<dbReference type="Proteomes" id="UP000886005">
    <property type="component" value="Unassembled WGS sequence"/>
</dbReference>
<dbReference type="Gene3D" id="1.20.1600.10">
    <property type="entry name" value="Outer membrane efflux proteins (OEP)"/>
    <property type="match status" value="1"/>
</dbReference>
<keyword evidence="5" id="KW-0812">Transmembrane</keyword>
<dbReference type="GO" id="GO:1990281">
    <property type="term" value="C:efflux pump complex"/>
    <property type="evidence" value="ECO:0007669"/>
    <property type="project" value="TreeGrafter"/>
</dbReference>
<evidence type="ECO:0000256" key="6">
    <source>
        <dbReference type="ARBA" id="ARBA00023136"/>
    </source>
</evidence>
<evidence type="ECO:0000313" key="8">
    <source>
        <dbReference type="EMBL" id="HED10149.1"/>
    </source>
</evidence>
<name>A0A7V1LLE8_CALAY</name>
<keyword evidence="6" id="KW-0472">Membrane</keyword>
<dbReference type="InterPro" id="IPR051906">
    <property type="entry name" value="TolC-like"/>
</dbReference>
<dbReference type="GO" id="GO:0015288">
    <property type="term" value="F:porin activity"/>
    <property type="evidence" value="ECO:0007669"/>
    <property type="project" value="TreeGrafter"/>
</dbReference>
<evidence type="ECO:0000256" key="3">
    <source>
        <dbReference type="ARBA" id="ARBA00022448"/>
    </source>
</evidence>
<organism evidence="8">
    <name type="scientific">Caldithrix abyssi</name>
    <dbReference type="NCBI Taxonomy" id="187145"/>
    <lineage>
        <taxon>Bacteria</taxon>
        <taxon>Pseudomonadati</taxon>
        <taxon>Calditrichota</taxon>
        <taxon>Calditrichia</taxon>
        <taxon>Calditrichales</taxon>
        <taxon>Calditrichaceae</taxon>
        <taxon>Caldithrix</taxon>
    </lineage>
</organism>
<evidence type="ECO:0000256" key="4">
    <source>
        <dbReference type="ARBA" id="ARBA00022452"/>
    </source>
</evidence>
<dbReference type="GO" id="GO:0015562">
    <property type="term" value="F:efflux transmembrane transporter activity"/>
    <property type="evidence" value="ECO:0007669"/>
    <property type="project" value="InterPro"/>
</dbReference>
<gene>
    <name evidence="8" type="ORF">ENJ10_05645</name>
</gene>
<protein>
    <submittedName>
        <fullName evidence="8">TolC family protein</fullName>
    </submittedName>
</protein>
<comment type="similarity">
    <text evidence="2">Belongs to the outer membrane factor (OMF) (TC 1.B.17) family.</text>
</comment>
<dbReference type="SUPFAM" id="SSF56954">
    <property type="entry name" value="Outer membrane efflux proteins (OEP)"/>
    <property type="match status" value="1"/>
</dbReference>
<keyword evidence="7" id="KW-0998">Cell outer membrane</keyword>
<evidence type="ECO:0000256" key="1">
    <source>
        <dbReference type="ARBA" id="ARBA00004442"/>
    </source>
</evidence>
<evidence type="ECO:0000256" key="5">
    <source>
        <dbReference type="ARBA" id="ARBA00022692"/>
    </source>
</evidence>
<evidence type="ECO:0000256" key="2">
    <source>
        <dbReference type="ARBA" id="ARBA00007613"/>
    </source>
</evidence>
<dbReference type="AlphaFoldDB" id="A0A7V1LLE8"/>
<evidence type="ECO:0000256" key="7">
    <source>
        <dbReference type="ARBA" id="ARBA00023237"/>
    </source>
</evidence>
<keyword evidence="4" id="KW-1134">Transmembrane beta strand</keyword>
<reference evidence="8" key="1">
    <citation type="journal article" date="2020" name="mSystems">
        <title>Genome- and Community-Level Interaction Insights into Carbon Utilization and Element Cycling Functions of Hydrothermarchaeota in Hydrothermal Sediment.</title>
        <authorList>
            <person name="Zhou Z."/>
            <person name="Liu Y."/>
            <person name="Xu W."/>
            <person name="Pan J."/>
            <person name="Luo Z.H."/>
            <person name="Li M."/>
        </authorList>
    </citation>
    <scope>NUCLEOTIDE SEQUENCE [LARGE SCALE GENOMIC DNA]</scope>
    <source>
        <strain evidence="8">HyVt-456</strain>
    </source>
</reference>
<sequence>MCMRILAQTTKTARGKMKKVILFLIIGLVPVFAQEKLGLREAITIAMENNPRLKIQKAEIERIGARKWQNTAIPNPVIGLEKEGIASGGSGFSEQRQRVTQFLPSPLSIYYGYKETDLRQAAMFDSLKQLEIKIRRDVKSAYTRLIHSRRILALRRQIYDNTVQLNRVTQDRFQAGDASEIELLNTSIKMNQAQNNLDEAEYVLDTRRYQLFTTIGLPPEKQSYAITFPDTLNHKNVPYDQESLLNRLTLLPGYKAGSREIEAAQNAYRKGWADLLPALSVSYYRQDFGSGYDHYGVDVGLSVPLWFWFNQKPAIQSARAVIYKTEARRQHWLLNQKEAIERGWHNFKKSRAIIKRYEAQSSRQARRLLEAAIAGYKVGEVSLLVLIDAQQSYLDTRIGYYNALRDYFLSLIQLEMYTGEEWVLP</sequence>
<keyword evidence="3" id="KW-0813">Transport</keyword>
<dbReference type="InterPro" id="IPR003423">
    <property type="entry name" value="OMP_efflux"/>
</dbReference>
<accession>A0A7V1LLE8</accession>
<dbReference type="GO" id="GO:0009279">
    <property type="term" value="C:cell outer membrane"/>
    <property type="evidence" value="ECO:0007669"/>
    <property type="project" value="UniProtKB-SubCell"/>
</dbReference>
<proteinExistence type="inferred from homology"/>
<dbReference type="Pfam" id="PF02321">
    <property type="entry name" value="OEP"/>
    <property type="match status" value="1"/>
</dbReference>
<comment type="subcellular location">
    <subcellularLocation>
        <location evidence="1">Cell outer membrane</location>
    </subcellularLocation>
</comment>
<dbReference type="PANTHER" id="PTHR30026">
    <property type="entry name" value="OUTER MEMBRANE PROTEIN TOLC"/>
    <property type="match status" value="1"/>
</dbReference>
<dbReference type="PANTHER" id="PTHR30026:SF20">
    <property type="entry name" value="OUTER MEMBRANE PROTEIN TOLC"/>
    <property type="match status" value="1"/>
</dbReference>
<comment type="caution">
    <text evidence="8">The sequence shown here is derived from an EMBL/GenBank/DDBJ whole genome shotgun (WGS) entry which is preliminary data.</text>
</comment>